<reference evidence="2 3" key="1">
    <citation type="journal article" date="2018" name="Front. Plant Sci.">
        <title>Red Clover (Trifolium pratense) and Zigzag Clover (T. medium) - A Picture of Genomic Similarities and Differences.</title>
        <authorList>
            <person name="Dluhosova J."/>
            <person name="Istvanek J."/>
            <person name="Nedelnik J."/>
            <person name="Repkova J."/>
        </authorList>
    </citation>
    <scope>NUCLEOTIDE SEQUENCE [LARGE SCALE GENOMIC DNA]</scope>
    <source>
        <strain evidence="3">cv. 10/8</strain>
        <tissue evidence="2">Leaf</tissue>
    </source>
</reference>
<evidence type="ECO:0000256" key="1">
    <source>
        <dbReference type="SAM" id="MobiDB-lite"/>
    </source>
</evidence>
<feature type="region of interest" description="Disordered" evidence="1">
    <location>
        <begin position="1"/>
        <end position="20"/>
    </location>
</feature>
<name>A0A392SQI5_9FABA</name>
<dbReference type="AlphaFoldDB" id="A0A392SQI5"/>
<evidence type="ECO:0000313" key="2">
    <source>
        <dbReference type="EMBL" id="MCI50305.1"/>
    </source>
</evidence>
<sequence length="20" mass="2441">MHHHEKKNTPRDEKGKDQPQ</sequence>
<dbReference type="Proteomes" id="UP000265520">
    <property type="component" value="Unassembled WGS sequence"/>
</dbReference>
<comment type="caution">
    <text evidence="2">The sequence shown here is derived from an EMBL/GenBank/DDBJ whole genome shotgun (WGS) entry which is preliminary data.</text>
</comment>
<organism evidence="2 3">
    <name type="scientific">Trifolium medium</name>
    <dbReference type="NCBI Taxonomy" id="97028"/>
    <lineage>
        <taxon>Eukaryota</taxon>
        <taxon>Viridiplantae</taxon>
        <taxon>Streptophyta</taxon>
        <taxon>Embryophyta</taxon>
        <taxon>Tracheophyta</taxon>
        <taxon>Spermatophyta</taxon>
        <taxon>Magnoliopsida</taxon>
        <taxon>eudicotyledons</taxon>
        <taxon>Gunneridae</taxon>
        <taxon>Pentapetalae</taxon>
        <taxon>rosids</taxon>
        <taxon>fabids</taxon>
        <taxon>Fabales</taxon>
        <taxon>Fabaceae</taxon>
        <taxon>Papilionoideae</taxon>
        <taxon>50 kb inversion clade</taxon>
        <taxon>NPAAA clade</taxon>
        <taxon>Hologalegina</taxon>
        <taxon>IRL clade</taxon>
        <taxon>Trifolieae</taxon>
        <taxon>Trifolium</taxon>
    </lineage>
</organism>
<proteinExistence type="predicted"/>
<accession>A0A392SQI5</accession>
<evidence type="ECO:0000313" key="3">
    <source>
        <dbReference type="Proteomes" id="UP000265520"/>
    </source>
</evidence>
<protein>
    <submittedName>
        <fullName evidence="2">Uncharacterized protein</fullName>
    </submittedName>
</protein>
<feature type="non-terminal residue" evidence="2">
    <location>
        <position position="20"/>
    </location>
</feature>
<dbReference type="EMBL" id="LXQA010414433">
    <property type="protein sequence ID" value="MCI50305.1"/>
    <property type="molecule type" value="Genomic_DNA"/>
</dbReference>
<keyword evidence="3" id="KW-1185">Reference proteome</keyword>
<feature type="compositionally biased region" description="Basic and acidic residues" evidence="1">
    <location>
        <begin position="7"/>
        <end position="20"/>
    </location>
</feature>